<dbReference type="Proteomes" id="UP000399805">
    <property type="component" value="Unassembled WGS sequence"/>
</dbReference>
<evidence type="ECO:0000259" key="1">
    <source>
        <dbReference type="Pfam" id="PF22768"/>
    </source>
</evidence>
<dbReference type="Pfam" id="PF22768">
    <property type="entry name" value="SPP1_Dit"/>
    <property type="match status" value="1"/>
</dbReference>
<evidence type="ECO:0000313" key="2">
    <source>
        <dbReference type="EMBL" id="VVJ15532.1"/>
    </source>
</evidence>
<feature type="domain" description="Siphovirus-type tail component C-terminal" evidence="1">
    <location>
        <begin position="190"/>
        <end position="273"/>
    </location>
</feature>
<dbReference type="EMBL" id="CABVGP010000001">
    <property type="protein sequence ID" value="VVJ15532.1"/>
    <property type="molecule type" value="Genomic_DNA"/>
</dbReference>
<keyword evidence="3" id="KW-1185">Reference proteome</keyword>
<dbReference type="InterPro" id="IPR054738">
    <property type="entry name" value="Siphovirus-type_tail_C"/>
</dbReference>
<evidence type="ECO:0000313" key="3">
    <source>
        <dbReference type="Proteomes" id="UP000399805"/>
    </source>
</evidence>
<dbReference type="AlphaFoldDB" id="A0A6I8LF63"/>
<dbReference type="RefSeq" id="WP_155541014.1">
    <property type="nucleotide sequence ID" value="NZ_CABVGP010000001.1"/>
</dbReference>
<dbReference type="Gene3D" id="2.60.120.860">
    <property type="match status" value="1"/>
</dbReference>
<proteinExistence type="predicted"/>
<protein>
    <recommendedName>
        <fullName evidence="1">Siphovirus-type tail component C-terminal domain-containing protein</fullName>
    </recommendedName>
</protein>
<organism evidence="2 3">
    <name type="scientific">Amycolatopsis camponoti</name>
    <dbReference type="NCBI Taxonomy" id="2606593"/>
    <lineage>
        <taxon>Bacteria</taxon>
        <taxon>Bacillati</taxon>
        <taxon>Actinomycetota</taxon>
        <taxon>Actinomycetes</taxon>
        <taxon>Pseudonocardiales</taxon>
        <taxon>Pseudonocardiaceae</taxon>
        <taxon>Amycolatopsis</taxon>
    </lineage>
</organism>
<reference evidence="2 3" key="1">
    <citation type="submission" date="2019-09" db="EMBL/GenBank/DDBJ databases">
        <authorList>
            <person name="Leyn A S."/>
        </authorList>
    </citation>
    <scope>NUCLEOTIDE SEQUENCE [LARGE SCALE GENOMIC DNA]</scope>
    <source>
        <strain evidence="2">AA231_1</strain>
    </source>
</reference>
<name>A0A6I8LF63_9PSEU</name>
<accession>A0A6I8LF63</accession>
<gene>
    <name evidence="2" type="ORF">AA23TX_00553</name>
</gene>
<sequence>MSAGDLITADGQLEWRGTLLGSGSPFRMTKLDGWLDLPEMRADNPDRPGRHGGFQGNQLAGQRTVTLSYLVKGVPAADFGAVVTTLRKITAPSERPLEEPLVVRLDGESWLANARCVRRTINVEKYYALGYTTGAIQWQATDPRLYSVAEQRDVTALPSPPADGLPYPLTFPLVFGTGKQGGRLRAVNAGGAASWPVWEVRGPVTGPVIANRDTGERLVFDGTFTIQRGQTLTIDTDTRTVLLNGVNQSDKLLTRGWFPIPANGAVQVDFTAASYDPNASLTGRWRHAII</sequence>